<dbReference type="EMBL" id="QGMF01000532">
    <property type="protein sequence ID" value="TVY15257.1"/>
    <property type="molecule type" value="Genomic_DNA"/>
</dbReference>
<proteinExistence type="predicted"/>
<feature type="compositionally biased region" description="Low complexity" evidence="1">
    <location>
        <begin position="228"/>
        <end position="237"/>
    </location>
</feature>
<gene>
    <name evidence="2" type="ORF">LARI1_G006795</name>
</gene>
<dbReference type="Proteomes" id="UP000469559">
    <property type="component" value="Unassembled WGS sequence"/>
</dbReference>
<evidence type="ECO:0000313" key="3">
    <source>
        <dbReference type="Proteomes" id="UP000469559"/>
    </source>
</evidence>
<dbReference type="OrthoDB" id="5421971at2759"/>
<name>A0A8T9B6A8_9HELO</name>
<feature type="compositionally biased region" description="Gly residues" evidence="1">
    <location>
        <begin position="124"/>
        <end position="133"/>
    </location>
</feature>
<feature type="region of interest" description="Disordered" evidence="1">
    <location>
        <begin position="385"/>
        <end position="444"/>
    </location>
</feature>
<keyword evidence="3" id="KW-1185">Reference proteome</keyword>
<feature type="compositionally biased region" description="Basic and acidic residues" evidence="1">
    <location>
        <begin position="266"/>
        <end position="280"/>
    </location>
</feature>
<dbReference type="AlphaFoldDB" id="A0A8T9B6A8"/>
<feature type="compositionally biased region" description="Acidic residues" evidence="1">
    <location>
        <begin position="195"/>
        <end position="216"/>
    </location>
</feature>
<evidence type="ECO:0000256" key="1">
    <source>
        <dbReference type="SAM" id="MobiDB-lite"/>
    </source>
</evidence>
<organism evidence="2 3">
    <name type="scientific">Lachnellula arida</name>
    <dbReference type="NCBI Taxonomy" id="1316785"/>
    <lineage>
        <taxon>Eukaryota</taxon>
        <taxon>Fungi</taxon>
        <taxon>Dikarya</taxon>
        <taxon>Ascomycota</taxon>
        <taxon>Pezizomycotina</taxon>
        <taxon>Leotiomycetes</taxon>
        <taxon>Helotiales</taxon>
        <taxon>Lachnaceae</taxon>
        <taxon>Lachnellula</taxon>
    </lineage>
</organism>
<reference evidence="2 3" key="1">
    <citation type="submission" date="2018-05" db="EMBL/GenBank/DDBJ databases">
        <title>Whole genome sequencing for identification of molecular markers to develop diagnostic detection tools for the regulated plant pathogen Lachnellula willkommii.</title>
        <authorList>
            <person name="Giroux E."/>
            <person name="Bilodeau G."/>
        </authorList>
    </citation>
    <scope>NUCLEOTIDE SEQUENCE [LARGE SCALE GENOMIC DNA]</scope>
    <source>
        <strain evidence="2 3">CBS 203.66</strain>
    </source>
</reference>
<sequence>MAPLLEDPRFRQTWNQFSQNAEQATESAAAGIWTFQHRYLNPCLSSVSSSFTHCTGHCFPDRSARGRTRGRAELSFDFYDDWDQENNGGERQGLLGGWGNDELDRLLAGTGPGDQPRRKRGMSYGTGGAGGSGRPRRRKSLDLREDPTVIPSTSALGFLGRLPFKLGGTLRYKPSAADLQEHPGARSGDFRAMEDGEEEEGEPLIADDEDEGDGEGGEFMKGHQRQRSSTTSSGETSDSFRSRGDLFPSDGEDDAVPLPDEFAMVLERRTTNSNMDDRSSGKTRSSKGKRPAGSRTTSRTLSRTAASSHSIPSLEGQHTSSGPQTPGFPSPDVVKIPSLTDLQQEEERLRLEEDAQVEKKREAAAKLAAERGLRKDHVVEAIAESKTDASAVEDIPPPEEIDIKAAQASDEVSAKSREKDSMSEPPPKEPQDQEFVPARLPNFR</sequence>
<feature type="compositionally biased region" description="Basic and acidic residues" evidence="1">
    <location>
        <begin position="412"/>
        <end position="431"/>
    </location>
</feature>
<protein>
    <submittedName>
        <fullName evidence="2">Uncharacterized protein</fullName>
    </submittedName>
</protein>
<feature type="compositionally biased region" description="Basic and acidic residues" evidence="1">
    <location>
        <begin position="179"/>
        <end position="194"/>
    </location>
</feature>
<feature type="compositionally biased region" description="Low complexity" evidence="1">
    <location>
        <begin position="293"/>
        <end position="310"/>
    </location>
</feature>
<feature type="region of interest" description="Disordered" evidence="1">
    <location>
        <begin position="107"/>
        <end position="148"/>
    </location>
</feature>
<comment type="caution">
    <text evidence="2">The sequence shown here is derived from an EMBL/GenBank/DDBJ whole genome shotgun (WGS) entry which is preliminary data.</text>
</comment>
<feature type="region of interest" description="Disordered" evidence="1">
    <location>
        <begin position="175"/>
        <end position="341"/>
    </location>
</feature>
<evidence type="ECO:0000313" key="2">
    <source>
        <dbReference type="EMBL" id="TVY15257.1"/>
    </source>
</evidence>
<accession>A0A8T9B6A8</accession>